<feature type="transmembrane region" description="Helical" evidence="6">
    <location>
        <begin position="41"/>
        <end position="60"/>
    </location>
</feature>
<proteinExistence type="inferred from homology"/>
<comment type="subcellular location">
    <subcellularLocation>
        <location evidence="1">Membrane</location>
        <topology evidence="1">Multi-pass membrane protein</topology>
    </subcellularLocation>
</comment>
<evidence type="ECO:0000256" key="2">
    <source>
        <dbReference type="ARBA" id="ARBA00022692"/>
    </source>
</evidence>
<reference evidence="7 8" key="1">
    <citation type="submission" date="2017-04" db="EMBL/GenBank/DDBJ databases">
        <title>The genome sequence of Parageobacillus galactosidasius DSM 18751.</title>
        <authorList>
            <person name="Ramaloko W.T."/>
            <person name="Koen N."/>
            <person name="Polliack S."/>
            <person name="Aliyu H."/>
            <person name="Lebre P."/>
            <person name="Mohr T."/>
            <person name="Oswald F."/>
            <person name="Zwick M."/>
            <person name="Neumann A."/>
            <person name="Syldatk C."/>
            <person name="Cowan D."/>
            <person name="De Maayer P."/>
        </authorList>
    </citation>
    <scope>NUCLEOTIDE SEQUENCE [LARGE SCALE GENOMIC DNA]</scope>
    <source>
        <strain evidence="7 8">DSM 18751</strain>
    </source>
</reference>
<keyword evidence="4 6" id="KW-0472">Membrane</keyword>
<feature type="transmembrane region" description="Helical" evidence="6">
    <location>
        <begin position="7"/>
        <end position="29"/>
    </location>
</feature>
<keyword evidence="8" id="KW-1185">Reference proteome</keyword>
<dbReference type="GO" id="GO:0016020">
    <property type="term" value="C:membrane"/>
    <property type="evidence" value="ECO:0007669"/>
    <property type="project" value="UniProtKB-SubCell"/>
</dbReference>
<evidence type="ECO:0000256" key="4">
    <source>
        <dbReference type="ARBA" id="ARBA00023136"/>
    </source>
</evidence>
<dbReference type="RefSeq" id="WP_089097171.1">
    <property type="nucleotide sequence ID" value="NZ_NDYL01000001.1"/>
</dbReference>
<gene>
    <name evidence="7" type="ORF">B9L23_07585</name>
</gene>
<evidence type="ECO:0000256" key="1">
    <source>
        <dbReference type="ARBA" id="ARBA00004141"/>
    </source>
</evidence>
<accession>A0A226QS36</accession>
<comment type="similarity">
    <text evidence="5">Belongs to the bacteriophage holin family. Cp-1 holin subfamily.</text>
</comment>
<sequence length="174" mass="19729">MRPVINVWSLSNVLNTDTGIFVMFGAAVAPMMEKIYGKDHTAVVLLLILIIIHDWIMGVAASIKDRTYSSEYGIKGIFRTIYICLYPALGNFIDYVLGTPGFLFHAITFGLIYHYWKSGVANAARAGLDKWIPESIIRLVESEIQAKAMRALERQAYLEERIEILSKQKKKEEN</sequence>
<dbReference type="AlphaFoldDB" id="A0A226QS36"/>
<feature type="transmembrane region" description="Helical" evidence="6">
    <location>
        <begin position="72"/>
        <end position="89"/>
    </location>
</feature>
<evidence type="ECO:0000313" key="7">
    <source>
        <dbReference type="EMBL" id="OXB94718.1"/>
    </source>
</evidence>
<evidence type="ECO:0000256" key="5">
    <source>
        <dbReference type="ARBA" id="ARBA00023600"/>
    </source>
</evidence>
<evidence type="ECO:0000313" key="8">
    <source>
        <dbReference type="Proteomes" id="UP000198394"/>
    </source>
</evidence>
<comment type="caution">
    <text evidence="7">The sequence shown here is derived from an EMBL/GenBank/DDBJ whole genome shotgun (WGS) entry which is preliminary data.</text>
</comment>
<organism evidence="7 8">
    <name type="scientific">Parageobacillus galactosidasius</name>
    <dbReference type="NCBI Taxonomy" id="883812"/>
    <lineage>
        <taxon>Bacteria</taxon>
        <taxon>Bacillati</taxon>
        <taxon>Bacillota</taxon>
        <taxon>Bacilli</taxon>
        <taxon>Bacillales</taxon>
        <taxon>Anoxybacillaceae</taxon>
        <taxon>Parageobacillus</taxon>
    </lineage>
</organism>
<dbReference type="Proteomes" id="UP000198394">
    <property type="component" value="Unassembled WGS sequence"/>
</dbReference>
<name>A0A226QS36_9BACL</name>
<evidence type="ECO:0000256" key="6">
    <source>
        <dbReference type="SAM" id="Phobius"/>
    </source>
</evidence>
<dbReference type="Pfam" id="PF05105">
    <property type="entry name" value="Phage_holin_4_1"/>
    <property type="match status" value="1"/>
</dbReference>
<dbReference type="NCBIfam" id="TIGR01593">
    <property type="entry name" value="holin_tox_secr"/>
    <property type="match status" value="1"/>
</dbReference>
<protein>
    <recommendedName>
        <fullName evidence="9">Holin</fullName>
    </recommendedName>
</protein>
<dbReference type="EMBL" id="NDYL01000001">
    <property type="protein sequence ID" value="OXB94718.1"/>
    <property type="molecule type" value="Genomic_DNA"/>
</dbReference>
<evidence type="ECO:0000256" key="3">
    <source>
        <dbReference type="ARBA" id="ARBA00022989"/>
    </source>
</evidence>
<dbReference type="InterPro" id="IPR006480">
    <property type="entry name" value="Phage_holin_4_1"/>
</dbReference>
<keyword evidence="2 6" id="KW-0812">Transmembrane</keyword>
<keyword evidence="3 6" id="KW-1133">Transmembrane helix</keyword>
<evidence type="ECO:0008006" key="9">
    <source>
        <dbReference type="Google" id="ProtNLM"/>
    </source>
</evidence>
<feature type="transmembrane region" description="Helical" evidence="6">
    <location>
        <begin position="95"/>
        <end position="116"/>
    </location>
</feature>